<evidence type="ECO:0000259" key="2">
    <source>
        <dbReference type="Pfam" id="PF24883"/>
    </source>
</evidence>
<evidence type="ECO:0000313" key="4">
    <source>
        <dbReference type="Proteomes" id="UP000018438"/>
    </source>
</evidence>
<dbReference type="InterPro" id="IPR056884">
    <property type="entry name" value="NPHP3-like_N"/>
</dbReference>
<evidence type="ECO:0000256" key="1">
    <source>
        <dbReference type="ARBA" id="ARBA00022737"/>
    </source>
</evidence>
<dbReference type="RefSeq" id="WP_004809188.1">
    <property type="nucleotide sequence ID" value="NZ_KB849443.1"/>
</dbReference>
<proteinExistence type="predicted"/>
<dbReference type="Pfam" id="PF24883">
    <property type="entry name" value="NPHP3_N"/>
    <property type="match status" value="1"/>
</dbReference>
<keyword evidence="4" id="KW-1185">Reference proteome</keyword>
<gene>
    <name evidence="3" type="ORF">F965_02320</name>
</gene>
<dbReference type="PATRIC" id="fig|1217675.3.peg.2235"/>
<dbReference type="InterPro" id="IPR027417">
    <property type="entry name" value="P-loop_NTPase"/>
</dbReference>
<dbReference type="Gene3D" id="3.40.50.300">
    <property type="entry name" value="P-loop containing nucleotide triphosphate hydrolases"/>
    <property type="match status" value="1"/>
</dbReference>
<dbReference type="Proteomes" id="UP000018438">
    <property type="component" value="Unassembled WGS sequence"/>
</dbReference>
<dbReference type="EMBL" id="APPI01000022">
    <property type="protein sequence ID" value="ENV12299.1"/>
    <property type="molecule type" value="Genomic_DNA"/>
</dbReference>
<sequence>MGNADLVRASRDGDYFHYLWAARKALLLLNPLSGLDVLTIEGPSKSEFQKEIEEGEEIVDVGEYYGSNKFSEASKIIYSQLKHTTVHEDDSFKPSELEKTIRGFSKRYRKFLTLENKKDVLEKLEFHFISNRSISENFYESIKQLQETGQVTNQPNLKKLEQYTTLKKGDLEEYSDLENGVLEQISTLKGKDLADFIKLVKFPSQEPNYIAQREILAQDIAYYLPGDDVNAPNELKELIHRKALSENKDTPEITRYDVLRALKTNPDDLFPVKNLIKQLENTVDRPIVRTLIDTINESYSQKFIIQAEGGVGKSILSTQIHNYIPSGSLSIVYDCFGNGDYRQSSSARHTHKIALVQIANELAGLGLCHPLIPTTNAGPSEYMKAFLFRLRQISERFSSENKQLFIVIDAADNSQMAADEFDDGRSFITDLLQETLPKNIKIIALARPYRVELLMPKQDIEILTLEGFSENETKQHLLNYYSDVSTQDAMEFHRLTSGNPRVQSIALEQNLTLHEILSFFGGTPKSVEDTIKDLLNKAISTFKEQNYSESAEIDLLLTSIAILRPLIPLHILSDLTNIRADQIRSIISDIGGHPIRLSDNNIQFVDEPTESWFREIYKPKHTSLLNDFIQKLKPLAVKSVYAASVLPQILMDAGNFEELVELSLNSEMLPTNSILEKRKVELQRLQFAIKAGLKLGKYTEVAKLSLKAGGEVAAEVRQHQLLEENIDLVGTTFSDNKILELISEKVFKGGSWHGSKYITEAKLLSYREDFHGESRSKLRIANEWLISWLKVPEDQKHDQKIEYKEISDYFITLITLEGVDYAINWLRRWRPKSVSYDVAKLATKELIRHRKFEIIQTILDKSGNNIFLTLGVIEILKLNHCVIHSDNFSRVLKLLSYDKVKPGIGLTPILCFLEVGFKQQLCSSAEAYKILSKYLPIEIPYEIRDRFGHSDRVSYMKAYALHKAWDNKTLELVDLVPDRLKDEFLKDSAYSSSEEITTLKRDVAAVLPWYKLYARSSTEKICTKELDQLIEQAKSDSKKAQGYSYREYGNHLENEIAKVWFDILILNNHLNQETYPEIESHFREKIYPNTRNHFTLILALQEPCELEEYCYQNIEKNLKALENSDDHAETLVNDYMSIAQSIFPLDQEEATAILNKAIEVSSKLGEENLQRWNALLCYGVRAGQEQNNRKPQLCYRFSQCAELTYKYVHRDKHFPWDYTVDAIYDLDPNSAFAISSRWRDRRFGDEDRILGNLLDKLLKEQLLSPLIPLAFKAMGAIYDLDNLLSSIKSLALTDELKRKVLQSFYIYFVVPNPSEKHISRLRDLVEVFHITDQTIQDFFLALSNSEVYIQVEEAPHSSTYDQEKFDWDVFFENYIDSNRSVDFDSAYNDFQKLENRYWIKKAFYEQLFQKISPSQATSLINWWFDNPRNGMYDLNDLLKAIPSRFKSRMSFLEVLDPRVKQFLKTHYADFYIDTYGSNLKLHVLSELTGKPKTDYIQSLLDGVSESSITLESENLFRIAHLLTPMITPNQSCEVLEYGLGLLEGDLGSDIADGQWREELAPSENILESISGYVWSSLASPFNTVKWQAAHTVKLLCDFEQKELLSNLINFISVKSYLSFYDHKFEFYQYSATQWLLNALSKVSYSPNNFLAEYVETFKQLADPNRPHLMIRLLASKILLNLFNLKLIILNEEEIKAYQSVGKSNFSKVQRDAIDLSKYSPVAKDEIDSFGIDFGPYWLDPLGEMFGLNPTHIYFETTQTLKNEIGFTDKRKANDARHKLEIYDWKQTSHDHGSSPKVEDLDFYLSYHAMMITADKLLQTRPLLESEYSWREFDDWIKRHDLSSLEPYWLSDYRDPSPRITTEWPKEDRKQSLNWSYSCSSVDYNDAIYHSDLELCLWGVWSEVHNYDQAKDIRIRSSLVNPKTSEALWRSLQSAESSYSYHLPSANNEQFEIDEDNFKLKGWITETEIDLSNFDDD</sequence>
<accession>N8XTD4</accession>
<dbReference type="SUPFAM" id="SSF52540">
    <property type="entry name" value="P-loop containing nucleoside triphosphate hydrolases"/>
    <property type="match status" value="1"/>
</dbReference>
<protein>
    <recommendedName>
        <fullName evidence="2">Nephrocystin 3-like N-terminal domain-containing protein</fullName>
    </recommendedName>
</protein>
<reference evidence="3 4" key="1">
    <citation type="submission" date="2013-02" db="EMBL/GenBank/DDBJ databases">
        <title>The Genome Sequence of Acinetobacter schindleri NIPH 900.</title>
        <authorList>
            <consortium name="The Broad Institute Genome Sequencing Platform"/>
            <consortium name="The Broad Institute Genome Sequencing Center for Infectious Disease"/>
            <person name="Cerqueira G."/>
            <person name="Feldgarden M."/>
            <person name="Courvalin P."/>
            <person name="Perichon B."/>
            <person name="Grillot-Courvalin C."/>
            <person name="Clermont D."/>
            <person name="Rocha E."/>
            <person name="Yoon E.-J."/>
            <person name="Nemec A."/>
            <person name="Walker B."/>
            <person name="Young S.K."/>
            <person name="Zeng Q."/>
            <person name="Gargeya S."/>
            <person name="Fitzgerald M."/>
            <person name="Haas B."/>
            <person name="Abouelleil A."/>
            <person name="Alvarado L."/>
            <person name="Arachchi H.M."/>
            <person name="Berlin A.M."/>
            <person name="Chapman S.B."/>
            <person name="Dewar J."/>
            <person name="Goldberg J."/>
            <person name="Griggs A."/>
            <person name="Gujja S."/>
            <person name="Hansen M."/>
            <person name="Howarth C."/>
            <person name="Imamovic A."/>
            <person name="Larimer J."/>
            <person name="McCowan C."/>
            <person name="Murphy C."/>
            <person name="Neiman D."/>
            <person name="Pearson M."/>
            <person name="Priest M."/>
            <person name="Roberts A."/>
            <person name="Saif S."/>
            <person name="Shea T."/>
            <person name="Sisk P."/>
            <person name="Sykes S."/>
            <person name="Wortman J."/>
            <person name="Nusbaum C."/>
            <person name="Birren B."/>
        </authorList>
    </citation>
    <scope>NUCLEOTIDE SEQUENCE [LARGE SCALE GENOMIC DNA]</scope>
    <source>
        <strain evidence="3 4">NIPH 900</strain>
    </source>
</reference>
<organism evidence="3 4">
    <name type="scientific">Acinetobacter schindleri NIPH 900</name>
    <dbReference type="NCBI Taxonomy" id="1217675"/>
    <lineage>
        <taxon>Bacteria</taxon>
        <taxon>Pseudomonadati</taxon>
        <taxon>Pseudomonadota</taxon>
        <taxon>Gammaproteobacteria</taxon>
        <taxon>Moraxellales</taxon>
        <taxon>Moraxellaceae</taxon>
        <taxon>Acinetobacter</taxon>
    </lineage>
</organism>
<keyword evidence="1" id="KW-0677">Repeat</keyword>
<dbReference type="HOGENOM" id="CLU_001478_0_0_6"/>
<feature type="domain" description="Nephrocystin 3-like N-terminal" evidence="2">
    <location>
        <begin position="297"/>
        <end position="447"/>
    </location>
</feature>
<name>N8XTD4_9GAMM</name>
<comment type="caution">
    <text evidence="3">The sequence shown here is derived from an EMBL/GenBank/DDBJ whole genome shotgun (WGS) entry which is preliminary data.</text>
</comment>
<evidence type="ECO:0000313" key="3">
    <source>
        <dbReference type="EMBL" id="ENV12299.1"/>
    </source>
</evidence>